<dbReference type="Pfam" id="PF23636">
    <property type="entry name" value="DUF7144"/>
    <property type="match status" value="1"/>
</dbReference>
<keyword evidence="2" id="KW-1133">Transmembrane helix</keyword>
<organism evidence="5">
    <name type="scientific">Streptantibioticus silvisoli</name>
    <dbReference type="NCBI Taxonomy" id="2705255"/>
    <lineage>
        <taxon>Bacteria</taxon>
        <taxon>Bacillati</taxon>
        <taxon>Actinomycetota</taxon>
        <taxon>Actinomycetes</taxon>
        <taxon>Kitasatosporales</taxon>
        <taxon>Streptomycetaceae</taxon>
        <taxon>Streptantibioticus</taxon>
    </lineage>
</organism>
<evidence type="ECO:0000313" key="6">
    <source>
        <dbReference type="Proteomes" id="UP001156398"/>
    </source>
</evidence>
<name>A0AA90H491_9ACTN</name>
<keyword evidence="2" id="KW-0472">Membrane</keyword>
<gene>
    <name evidence="4" type="ORF">POF43_004470</name>
    <name evidence="5" type="ORF">POF50_031595</name>
</gene>
<keyword evidence="6" id="KW-1185">Reference proteome</keyword>
<dbReference type="Proteomes" id="UP001156398">
    <property type="component" value="Unassembled WGS sequence"/>
</dbReference>
<feature type="transmembrane region" description="Helical" evidence="2">
    <location>
        <begin position="26"/>
        <end position="47"/>
    </location>
</feature>
<dbReference type="AlphaFoldDB" id="A0AA90H491"/>
<feature type="domain" description="DUF7144" evidence="3">
    <location>
        <begin position="31"/>
        <end position="144"/>
    </location>
</feature>
<dbReference type="EMBL" id="JAAGKO020000004">
    <property type="protein sequence ID" value="MDI5961985.1"/>
    <property type="molecule type" value="Genomic_DNA"/>
</dbReference>
<dbReference type="RefSeq" id="WP_271316376.1">
    <property type="nucleotide sequence ID" value="NZ_JAAGKO020000004.1"/>
</dbReference>
<dbReference type="EMBL" id="JABXJJ020000053">
    <property type="protein sequence ID" value="MDI5973833.1"/>
    <property type="molecule type" value="Genomic_DNA"/>
</dbReference>
<protein>
    <recommendedName>
        <fullName evidence="3">DUF7144 domain-containing protein</fullName>
    </recommendedName>
</protein>
<evidence type="ECO:0000256" key="1">
    <source>
        <dbReference type="SAM" id="MobiDB-lite"/>
    </source>
</evidence>
<comment type="caution">
    <text evidence="5">The sequence shown here is derived from an EMBL/GenBank/DDBJ whole genome shotgun (WGS) entry which is preliminary data.</text>
</comment>
<proteinExistence type="predicted"/>
<reference evidence="5 6" key="1">
    <citation type="submission" date="2023-05" db="EMBL/GenBank/DDBJ databases">
        <title>Streptantibioticus silvisoli sp. nov., acidotolerant actinomycetes 1 from pine litter.</title>
        <authorList>
            <person name="Swiecimska M."/>
            <person name="Golinska P."/>
            <person name="Sangal V."/>
            <person name="Wachnowicz B."/>
            <person name="Goodfellow M."/>
        </authorList>
    </citation>
    <scope>NUCLEOTIDE SEQUENCE</scope>
    <source>
        <strain evidence="5">SL13</strain>
        <strain evidence="4 6">SL54</strain>
    </source>
</reference>
<evidence type="ECO:0000313" key="5">
    <source>
        <dbReference type="EMBL" id="MDI5973833.1"/>
    </source>
</evidence>
<evidence type="ECO:0000256" key="2">
    <source>
        <dbReference type="SAM" id="Phobius"/>
    </source>
</evidence>
<feature type="transmembrane region" description="Helical" evidence="2">
    <location>
        <begin position="101"/>
        <end position="117"/>
    </location>
</feature>
<sequence>MAQATGRSSTMTPPPSSHTERQRSPWAAGLVLFAGIMMVANGILSIFEGAVGVTKNGVYAATGNYTYKFDVTSWGWIHIAVGAAVAIVGLGVIAGLNWARYLGIFVVALSMFANFMFLPYYPLWALVVIAIDVFVLWALCVYRRGDQGGGARTSAR</sequence>
<feature type="transmembrane region" description="Helical" evidence="2">
    <location>
        <begin position="74"/>
        <end position="94"/>
    </location>
</feature>
<accession>A0AA90H491</accession>
<evidence type="ECO:0000313" key="4">
    <source>
        <dbReference type="EMBL" id="MDI5961985.1"/>
    </source>
</evidence>
<keyword evidence="2" id="KW-0812">Transmembrane</keyword>
<dbReference type="InterPro" id="IPR055568">
    <property type="entry name" value="DUF7144"/>
</dbReference>
<evidence type="ECO:0000259" key="3">
    <source>
        <dbReference type="Pfam" id="PF23636"/>
    </source>
</evidence>
<feature type="transmembrane region" description="Helical" evidence="2">
    <location>
        <begin position="123"/>
        <end position="142"/>
    </location>
</feature>
<feature type="region of interest" description="Disordered" evidence="1">
    <location>
        <begin position="1"/>
        <end position="23"/>
    </location>
</feature>